<evidence type="ECO:0000313" key="3">
    <source>
        <dbReference type="Proteomes" id="UP001500620"/>
    </source>
</evidence>
<name>A0ABP8DCJ7_9ACTN</name>
<dbReference type="EMBL" id="BAABAT010000013">
    <property type="protein sequence ID" value="GAA4252400.1"/>
    <property type="molecule type" value="Genomic_DNA"/>
</dbReference>
<evidence type="ECO:0000313" key="2">
    <source>
        <dbReference type="EMBL" id="GAA4252400.1"/>
    </source>
</evidence>
<protein>
    <submittedName>
        <fullName evidence="2">DUF4240 domain-containing protein</fullName>
    </submittedName>
</protein>
<dbReference type="InterPro" id="IPR025334">
    <property type="entry name" value="DUF4240"/>
</dbReference>
<dbReference type="Pfam" id="PF14024">
    <property type="entry name" value="DUF4240"/>
    <property type="match status" value="1"/>
</dbReference>
<proteinExistence type="predicted"/>
<organism evidence="2 3">
    <name type="scientific">Dactylosporangium darangshiense</name>
    <dbReference type="NCBI Taxonomy" id="579108"/>
    <lineage>
        <taxon>Bacteria</taxon>
        <taxon>Bacillati</taxon>
        <taxon>Actinomycetota</taxon>
        <taxon>Actinomycetes</taxon>
        <taxon>Micromonosporales</taxon>
        <taxon>Micromonosporaceae</taxon>
        <taxon>Dactylosporangium</taxon>
    </lineage>
</organism>
<sequence length="194" mass="22261">MNVDEFWALVERSATAGPSRDAREDFLTRRLTRAPRAELLDWVQRLAATREPANTYRLWRAAEIIMYGWCSTDSFHYFQMWLVGLGRAAYDAAIADPDSLAGVPAVQRLAGLAWDDWEDADFPEWETLEYVAVDIGEDREDVADDARTVLEDERGVRVRYDPSPDDLEWRDLETADLAGRYPRLWALFGAGWRG</sequence>
<keyword evidence="3" id="KW-1185">Reference proteome</keyword>
<gene>
    <name evidence="2" type="ORF">GCM10022255_048910</name>
</gene>
<accession>A0ABP8DCJ7</accession>
<evidence type="ECO:0000259" key="1">
    <source>
        <dbReference type="Pfam" id="PF14024"/>
    </source>
</evidence>
<comment type="caution">
    <text evidence="2">The sequence shown here is derived from an EMBL/GenBank/DDBJ whole genome shotgun (WGS) entry which is preliminary data.</text>
</comment>
<dbReference type="RefSeq" id="WP_345129465.1">
    <property type="nucleotide sequence ID" value="NZ_BAABAT010000013.1"/>
</dbReference>
<dbReference type="Proteomes" id="UP001500620">
    <property type="component" value="Unassembled WGS sequence"/>
</dbReference>
<reference evidence="3" key="1">
    <citation type="journal article" date="2019" name="Int. J. Syst. Evol. Microbiol.">
        <title>The Global Catalogue of Microorganisms (GCM) 10K type strain sequencing project: providing services to taxonomists for standard genome sequencing and annotation.</title>
        <authorList>
            <consortium name="The Broad Institute Genomics Platform"/>
            <consortium name="The Broad Institute Genome Sequencing Center for Infectious Disease"/>
            <person name="Wu L."/>
            <person name="Ma J."/>
        </authorList>
    </citation>
    <scope>NUCLEOTIDE SEQUENCE [LARGE SCALE GENOMIC DNA]</scope>
    <source>
        <strain evidence="3">JCM 17441</strain>
    </source>
</reference>
<feature type="domain" description="DUF4240" evidence="1">
    <location>
        <begin position="1"/>
        <end position="134"/>
    </location>
</feature>